<gene>
    <name evidence="2" type="ORF">CPOL0286_LOCUS5435</name>
</gene>
<keyword evidence="1" id="KW-0732">Signal</keyword>
<name>A0A7S4HQC5_9EUKA</name>
<feature type="chain" id="PRO_5030995143" evidence="1">
    <location>
        <begin position="19"/>
        <end position="148"/>
    </location>
</feature>
<organism evidence="2">
    <name type="scientific">Prymnesium polylepis</name>
    <dbReference type="NCBI Taxonomy" id="72548"/>
    <lineage>
        <taxon>Eukaryota</taxon>
        <taxon>Haptista</taxon>
        <taxon>Haptophyta</taxon>
        <taxon>Prymnesiophyceae</taxon>
        <taxon>Prymnesiales</taxon>
        <taxon>Prymnesiaceae</taxon>
        <taxon>Prymnesium</taxon>
    </lineage>
</organism>
<accession>A0A7S4HQC5</accession>
<evidence type="ECO:0000256" key="1">
    <source>
        <dbReference type="SAM" id="SignalP"/>
    </source>
</evidence>
<protein>
    <submittedName>
        <fullName evidence="2">Uncharacterized protein</fullName>
    </submittedName>
</protein>
<sequence>MPTRRLLCLVLAVCAVAADEQSCASGECKDKATCAKKFGAKYEILTQPAPATRDGNVEVQVSYTSDCADGGSAFEAKKAPPPPNADEDSFANKGVVLYLHRAEPECESRLPFTKEWTGLVTVPLPEGSFEYIAFPPDGQFDMYSLKAL</sequence>
<proteinExistence type="predicted"/>
<evidence type="ECO:0000313" key="2">
    <source>
        <dbReference type="EMBL" id="CAE2206131.1"/>
    </source>
</evidence>
<reference evidence="2" key="1">
    <citation type="submission" date="2021-01" db="EMBL/GenBank/DDBJ databases">
        <authorList>
            <person name="Corre E."/>
            <person name="Pelletier E."/>
            <person name="Niang G."/>
            <person name="Scheremetjew M."/>
            <person name="Finn R."/>
            <person name="Kale V."/>
            <person name="Holt S."/>
            <person name="Cochrane G."/>
            <person name="Meng A."/>
            <person name="Brown T."/>
            <person name="Cohen L."/>
        </authorList>
    </citation>
    <scope>NUCLEOTIDE SEQUENCE</scope>
    <source>
        <strain evidence="2">UIO037</strain>
    </source>
</reference>
<feature type="signal peptide" evidence="1">
    <location>
        <begin position="1"/>
        <end position="18"/>
    </location>
</feature>
<dbReference type="AlphaFoldDB" id="A0A7S4HQC5"/>
<dbReference type="EMBL" id="HBKO01012206">
    <property type="protein sequence ID" value="CAE2206131.1"/>
    <property type="molecule type" value="Transcribed_RNA"/>
</dbReference>